<dbReference type="GO" id="GO:0030170">
    <property type="term" value="F:pyridoxal phosphate binding"/>
    <property type="evidence" value="ECO:0007669"/>
    <property type="project" value="UniProtKB-UniRule"/>
</dbReference>
<dbReference type="OrthoDB" id="9804072at2"/>
<feature type="domain" description="Alanine racemase N-terminal" evidence="5">
    <location>
        <begin position="2"/>
        <end position="215"/>
    </location>
</feature>
<evidence type="ECO:0000256" key="3">
    <source>
        <dbReference type="PIRSR" id="PIRSR004848-1"/>
    </source>
</evidence>
<evidence type="ECO:0000313" key="7">
    <source>
        <dbReference type="Proteomes" id="UP000251993"/>
    </source>
</evidence>
<sequence length="216" mass="24334">MSIAENIQRIKAEIAPKARLIAVTKTKPVEMLMEAYEAGFKRYGENKVQEMVTKYEQMPKDIEWHLIGHLQTNKVKYIAPFVAMIHSVDSFKLLQEINKQAAKNNRVIDCLLQIFIAQEETKFGLSAEEANELLASDEFKALENIRIVGLMGMASNTENEDQVRQEFKGLKQFFDSLQAAHPSMIELSMGMSGDYLLAVEEGSTLVRVGSAIFGSR</sequence>
<dbReference type="HAMAP" id="MF_02087">
    <property type="entry name" value="PLP_homeostasis"/>
    <property type="match status" value="1"/>
</dbReference>
<dbReference type="SUPFAM" id="SSF51419">
    <property type="entry name" value="PLP-binding barrel"/>
    <property type="match status" value="1"/>
</dbReference>
<comment type="similarity">
    <text evidence="2 4">Belongs to the pyridoxal phosphate-binding protein YggS/PROSC family.</text>
</comment>
<reference evidence="6 7" key="1">
    <citation type="submission" date="2018-07" db="EMBL/GenBank/DDBJ databases">
        <title>Genome sequencing of Runella.</title>
        <authorList>
            <person name="Baek M.-G."/>
            <person name="Yi H."/>
        </authorList>
    </citation>
    <scope>NUCLEOTIDE SEQUENCE [LARGE SCALE GENOMIC DNA]</scope>
    <source>
        <strain evidence="6 7">HYN0085</strain>
    </source>
</reference>
<dbReference type="PANTHER" id="PTHR10146">
    <property type="entry name" value="PROLINE SYNTHETASE CO-TRANSCRIBED BACTERIAL HOMOLOG PROTEIN"/>
    <property type="match status" value="1"/>
</dbReference>
<feature type="modified residue" description="N6-(pyridoxal phosphate)lysine" evidence="2 3">
    <location>
        <position position="25"/>
    </location>
</feature>
<proteinExistence type="inferred from homology"/>
<dbReference type="Gene3D" id="3.20.20.10">
    <property type="entry name" value="Alanine racemase"/>
    <property type="match status" value="1"/>
</dbReference>
<gene>
    <name evidence="6" type="ORF">DR864_24005</name>
</gene>
<evidence type="ECO:0000259" key="5">
    <source>
        <dbReference type="Pfam" id="PF01168"/>
    </source>
</evidence>
<organism evidence="6 7">
    <name type="scientific">Runella rosea</name>
    <dbReference type="NCBI Taxonomy" id="2259595"/>
    <lineage>
        <taxon>Bacteria</taxon>
        <taxon>Pseudomonadati</taxon>
        <taxon>Bacteroidota</taxon>
        <taxon>Cytophagia</taxon>
        <taxon>Cytophagales</taxon>
        <taxon>Spirosomataceae</taxon>
        <taxon>Runella</taxon>
    </lineage>
</organism>
<dbReference type="RefSeq" id="WP_114069344.1">
    <property type="nucleotide sequence ID" value="NZ_CP030850.1"/>
</dbReference>
<keyword evidence="1 2" id="KW-0663">Pyridoxal phosphate</keyword>
<dbReference type="InterPro" id="IPR001608">
    <property type="entry name" value="Ala_racemase_N"/>
</dbReference>
<dbReference type="Proteomes" id="UP000251993">
    <property type="component" value="Chromosome"/>
</dbReference>
<dbReference type="PIRSF" id="PIRSF004848">
    <property type="entry name" value="YBL036c_PLPDEIII"/>
    <property type="match status" value="1"/>
</dbReference>
<dbReference type="Pfam" id="PF01168">
    <property type="entry name" value="Ala_racemase_N"/>
    <property type="match status" value="1"/>
</dbReference>
<evidence type="ECO:0000256" key="2">
    <source>
        <dbReference type="HAMAP-Rule" id="MF_02087"/>
    </source>
</evidence>
<evidence type="ECO:0000256" key="4">
    <source>
        <dbReference type="RuleBase" id="RU004514"/>
    </source>
</evidence>
<accession>A0A344TPL0</accession>
<dbReference type="InterPro" id="IPR011078">
    <property type="entry name" value="PyrdxlP_homeostasis"/>
</dbReference>
<evidence type="ECO:0000313" key="6">
    <source>
        <dbReference type="EMBL" id="AXE20581.1"/>
    </source>
</evidence>
<protein>
    <recommendedName>
        <fullName evidence="2">Pyridoxal phosphate homeostasis protein</fullName>
        <shortName evidence="2">PLP homeostasis protein</shortName>
    </recommendedName>
</protein>
<comment type="cofactor">
    <cofactor evidence="3">
        <name>pyridoxal 5'-phosphate</name>
        <dbReference type="ChEBI" id="CHEBI:597326"/>
    </cofactor>
</comment>
<dbReference type="InterPro" id="IPR029066">
    <property type="entry name" value="PLP-binding_barrel"/>
</dbReference>
<dbReference type="EMBL" id="CP030850">
    <property type="protein sequence ID" value="AXE20581.1"/>
    <property type="molecule type" value="Genomic_DNA"/>
</dbReference>
<dbReference type="AlphaFoldDB" id="A0A344TPL0"/>
<keyword evidence="7" id="KW-1185">Reference proteome</keyword>
<dbReference type="CDD" id="cd00635">
    <property type="entry name" value="PLPDE_III_YBL036c_like"/>
    <property type="match status" value="1"/>
</dbReference>
<dbReference type="PANTHER" id="PTHR10146:SF14">
    <property type="entry name" value="PYRIDOXAL PHOSPHATE HOMEOSTASIS PROTEIN"/>
    <property type="match status" value="1"/>
</dbReference>
<comment type="function">
    <text evidence="2">Pyridoxal 5'-phosphate (PLP)-binding protein, which is involved in PLP homeostasis.</text>
</comment>
<dbReference type="KEGG" id="run:DR864_24005"/>
<evidence type="ECO:0000256" key="1">
    <source>
        <dbReference type="ARBA" id="ARBA00022898"/>
    </source>
</evidence>
<name>A0A344TPL0_9BACT</name>
<dbReference type="FunFam" id="3.20.20.10:FF:000018">
    <property type="entry name" value="Pyridoxal phosphate homeostasis protein"/>
    <property type="match status" value="1"/>
</dbReference>
<dbReference type="NCBIfam" id="TIGR00044">
    <property type="entry name" value="YggS family pyridoxal phosphate-dependent enzyme"/>
    <property type="match status" value="1"/>
</dbReference>